<keyword evidence="4 11" id="KW-0548">Nucleotidyltransferase</keyword>
<feature type="domain" description="DNA polymerase III delta N-terminal" evidence="9">
    <location>
        <begin position="4"/>
        <end position="123"/>
    </location>
</feature>
<accession>A0A8J7B7F9</accession>
<dbReference type="GO" id="GO:0009360">
    <property type="term" value="C:DNA polymerase III complex"/>
    <property type="evidence" value="ECO:0007669"/>
    <property type="project" value="InterPro"/>
</dbReference>
<keyword evidence="3 11" id="KW-0808">Transferase</keyword>
<evidence type="ECO:0000256" key="4">
    <source>
        <dbReference type="ARBA" id="ARBA00022695"/>
    </source>
</evidence>
<dbReference type="RefSeq" id="WP_194027401.1">
    <property type="nucleotide sequence ID" value="NZ_JADEWZ010000001.1"/>
</dbReference>
<dbReference type="AlphaFoldDB" id="A0A8J7B7F9"/>
<comment type="similarity">
    <text evidence="7">Belongs to the DNA polymerase HolA subunit family.</text>
</comment>
<dbReference type="NCBIfam" id="TIGR01128">
    <property type="entry name" value="holA"/>
    <property type="match status" value="1"/>
</dbReference>
<keyword evidence="5" id="KW-0235">DNA replication</keyword>
<comment type="catalytic activity">
    <reaction evidence="8">
        <text>DNA(n) + a 2'-deoxyribonucleoside 5'-triphosphate = DNA(n+1) + diphosphate</text>
        <dbReference type="Rhea" id="RHEA:22508"/>
        <dbReference type="Rhea" id="RHEA-COMP:17339"/>
        <dbReference type="Rhea" id="RHEA-COMP:17340"/>
        <dbReference type="ChEBI" id="CHEBI:33019"/>
        <dbReference type="ChEBI" id="CHEBI:61560"/>
        <dbReference type="ChEBI" id="CHEBI:173112"/>
        <dbReference type="EC" id="2.7.7.7"/>
    </reaction>
</comment>
<dbReference type="Gene3D" id="3.40.50.300">
    <property type="entry name" value="P-loop containing nucleotide triphosphate hydrolases"/>
    <property type="match status" value="1"/>
</dbReference>
<evidence type="ECO:0000256" key="3">
    <source>
        <dbReference type="ARBA" id="ARBA00022679"/>
    </source>
</evidence>
<evidence type="ECO:0000256" key="8">
    <source>
        <dbReference type="ARBA" id="ARBA00049244"/>
    </source>
</evidence>
<evidence type="ECO:0000313" key="11">
    <source>
        <dbReference type="EMBL" id="MBE9114310.1"/>
    </source>
</evidence>
<dbReference type="PANTHER" id="PTHR34388:SF1">
    <property type="entry name" value="DNA POLYMERASE III SUBUNIT DELTA"/>
    <property type="match status" value="1"/>
</dbReference>
<evidence type="ECO:0000313" key="12">
    <source>
        <dbReference type="Proteomes" id="UP000654482"/>
    </source>
</evidence>
<name>A0A8J7B7F9_9CYAN</name>
<evidence type="ECO:0000256" key="7">
    <source>
        <dbReference type="ARBA" id="ARBA00034754"/>
    </source>
</evidence>
<dbReference type="InterPro" id="IPR008921">
    <property type="entry name" value="DNA_pol3_clamp-load_cplx_C"/>
</dbReference>
<dbReference type="GO" id="GO:0006261">
    <property type="term" value="P:DNA-templated DNA replication"/>
    <property type="evidence" value="ECO:0007669"/>
    <property type="project" value="TreeGrafter"/>
</dbReference>
<dbReference type="Pfam" id="PF06144">
    <property type="entry name" value="DNA_pol3_delta"/>
    <property type="match status" value="1"/>
</dbReference>
<dbReference type="GO" id="GO:0003887">
    <property type="term" value="F:DNA-directed DNA polymerase activity"/>
    <property type="evidence" value="ECO:0007669"/>
    <property type="project" value="UniProtKB-KW"/>
</dbReference>
<evidence type="ECO:0000259" key="10">
    <source>
        <dbReference type="Pfam" id="PF21694"/>
    </source>
</evidence>
<evidence type="ECO:0000256" key="2">
    <source>
        <dbReference type="ARBA" id="ARBA00017703"/>
    </source>
</evidence>
<reference evidence="11" key="1">
    <citation type="submission" date="2020-10" db="EMBL/GenBank/DDBJ databases">
        <authorList>
            <person name="Castelo-Branco R."/>
            <person name="Eusebio N."/>
            <person name="Adriana R."/>
            <person name="Vieira A."/>
            <person name="Brugerolle De Fraissinette N."/>
            <person name="Rezende De Castro R."/>
            <person name="Schneider M.P."/>
            <person name="Vasconcelos V."/>
            <person name="Leao P.N."/>
        </authorList>
    </citation>
    <scope>NUCLEOTIDE SEQUENCE</scope>
    <source>
        <strain evidence="11">LEGE 07157</strain>
    </source>
</reference>
<dbReference type="Gene3D" id="1.20.272.10">
    <property type="match status" value="1"/>
</dbReference>
<dbReference type="InterPro" id="IPR005790">
    <property type="entry name" value="DNA_polIII_delta"/>
</dbReference>
<dbReference type="SUPFAM" id="SSF52540">
    <property type="entry name" value="P-loop containing nucleoside triphosphate hydrolases"/>
    <property type="match status" value="1"/>
</dbReference>
<organism evidence="11 12">
    <name type="scientific">Lusitaniella coriacea LEGE 07157</name>
    <dbReference type="NCBI Taxonomy" id="945747"/>
    <lineage>
        <taxon>Bacteria</taxon>
        <taxon>Bacillati</taxon>
        <taxon>Cyanobacteriota</taxon>
        <taxon>Cyanophyceae</taxon>
        <taxon>Spirulinales</taxon>
        <taxon>Lusitaniellaceae</taxon>
        <taxon>Lusitaniella</taxon>
    </lineage>
</organism>
<dbReference type="EMBL" id="JADEWZ010000001">
    <property type="protein sequence ID" value="MBE9114310.1"/>
    <property type="molecule type" value="Genomic_DNA"/>
</dbReference>
<evidence type="ECO:0000256" key="1">
    <source>
        <dbReference type="ARBA" id="ARBA00012417"/>
    </source>
</evidence>
<dbReference type="PANTHER" id="PTHR34388">
    <property type="entry name" value="DNA POLYMERASE III SUBUNIT DELTA"/>
    <property type="match status" value="1"/>
</dbReference>
<keyword evidence="6" id="KW-0239">DNA-directed DNA polymerase</keyword>
<keyword evidence="12" id="KW-1185">Reference proteome</keyword>
<dbReference type="EC" id="2.7.7.7" evidence="1"/>
<dbReference type="GO" id="GO:0003677">
    <property type="term" value="F:DNA binding"/>
    <property type="evidence" value="ECO:0007669"/>
    <property type="project" value="InterPro"/>
</dbReference>
<evidence type="ECO:0000256" key="6">
    <source>
        <dbReference type="ARBA" id="ARBA00022932"/>
    </source>
</evidence>
<dbReference type="Pfam" id="PF21694">
    <property type="entry name" value="DNA_pol3_delta_C"/>
    <property type="match status" value="1"/>
</dbReference>
<dbReference type="InterPro" id="IPR048466">
    <property type="entry name" value="DNA_pol3_delta-like_C"/>
</dbReference>
<feature type="domain" description="DNA polymerase III delta subunit-like C-terminal" evidence="10">
    <location>
        <begin position="201"/>
        <end position="308"/>
    </location>
</feature>
<sequence length="338" mass="38074">MPIYLFWGEDDFAMNQEIVKLREDILDPNWFQFNYHKISGDRPEDIQEALNQAMTPVFGSGGRLVWLENCSICQQCSEELLSELKRTLPNLPASSTLLLSAKKKPDGRNKATKLLQKLATLREFSPISPWKTDALVTRVEQTAKTMGVKLTRQATTLLAESVGNNTRQLWNELEKLQLWSGGSPKPIDETIVSRLVVVNTQNSLQLAAAIRTGDSARALELVADLLQRNEPPLKIVATLIGQFRTWLTIRLLVDSGEKDDRAIAKASEVGNPKRIYFLRKEIQPLNAQQLLATLPLLLALEVSLKRGAEPFATLQTHILQLCQICRSRDRQHFKTNSP</sequence>
<dbReference type="SUPFAM" id="SSF48019">
    <property type="entry name" value="post-AAA+ oligomerization domain-like"/>
    <property type="match status" value="1"/>
</dbReference>
<dbReference type="Proteomes" id="UP000654482">
    <property type="component" value="Unassembled WGS sequence"/>
</dbReference>
<gene>
    <name evidence="11" type="primary">holA</name>
    <name evidence="11" type="ORF">IQ249_00215</name>
</gene>
<evidence type="ECO:0000259" key="9">
    <source>
        <dbReference type="Pfam" id="PF06144"/>
    </source>
</evidence>
<protein>
    <recommendedName>
        <fullName evidence="2">DNA polymerase III subunit delta</fullName>
        <ecNumber evidence="1">2.7.7.7</ecNumber>
    </recommendedName>
</protein>
<dbReference type="InterPro" id="IPR010372">
    <property type="entry name" value="DNA_pol3_delta_N"/>
</dbReference>
<dbReference type="Gene3D" id="1.10.8.60">
    <property type="match status" value="1"/>
</dbReference>
<proteinExistence type="inferred from homology"/>
<evidence type="ECO:0000256" key="5">
    <source>
        <dbReference type="ARBA" id="ARBA00022705"/>
    </source>
</evidence>
<comment type="caution">
    <text evidence="11">The sequence shown here is derived from an EMBL/GenBank/DDBJ whole genome shotgun (WGS) entry which is preliminary data.</text>
</comment>
<dbReference type="InterPro" id="IPR027417">
    <property type="entry name" value="P-loop_NTPase"/>
</dbReference>